<comment type="caution">
    <text evidence="2">The sequence shown here is derived from an EMBL/GenBank/DDBJ whole genome shotgun (WGS) entry which is preliminary data.</text>
</comment>
<keyword evidence="1" id="KW-1133">Transmembrane helix</keyword>
<proteinExistence type="predicted"/>
<feature type="transmembrane region" description="Helical" evidence="1">
    <location>
        <begin position="198"/>
        <end position="216"/>
    </location>
</feature>
<feature type="transmembrane region" description="Helical" evidence="1">
    <location>
        <begin position="223"/>
        <end position="241"/>
    </location>
</feature>
<dbReference type="PANTHER" id="PTHR39074">
    <property type="entry name" value="AGAP007547-PA"/>
    <property type="match status" value="1"/>
</dbReference>
<feature type="transmembrane region" description="Helical" evidence="1">
    <location>
        <begin position="159"/>
        <end position="178"/>
    </location>
</feature>
<protein>
    <submittedName>
        <fullName evidence="2">Uncharacterized protein</fullName>
    </submittedName>
</protein>
<reference evidence="2 3" key="1">
    <citation type="submission" date="2022-12" db="EMBL/GenBank/DDBJ databases">
        <title>Chromosome-level genome of Tegillarca granosa.</title>
        <authorList>
            <person name="Kim J."/>
        </authorList>
    </citation>
    <scope>NUCLEOTIDE SEQUENCE [LARGE SCALE GENOMIC DNA]</scope>
    <source>
        <strain evidence="2">Teg-2019</strain>
        <tissue evidence="2">Adductor muscle</tissue>
    </source>
</reference>
<dbReference type="PANTHER" id="PTHR39074:SF1">
    <property type="entry name" value="AGAP007547-PA"/>
    <property type="match status" value="1"/>
</dbReference>
<dbReference type="Proteomes" id="UP001217089">
    <property type="component" value="Unassembled WGS sequence"/>
</dbReference>
<keyword evidence="3" id="KW-1185">Reference proteome</keyword>
<keyword evidence="1" id="KW-0472">Membrane</keyword>
<feature type="transmembrane region" description="Helical" evidence="1">
    <location>
        <begin position="300"/>
        <end position="318"/>
    </location>
</feature>
<feature type="non-terminal residue" evidence="2">
    <location>
        <position position="1"/>
    </location>
</feature>
<organism evidence="2 3">
    <name type="scientific">Tegillarca granosa</name>
    <name type="common">Malaysian cockle</name>
    <name type="synonym">Anadara granosa</name>
    <dbReference type="NCBI Taxonomy" id="220873"/>
    <lineage>
        <taxon>Eukaryota</taxon>
        <taxon>Metazoa</taxon>
        <taxon>Spiralia</taxon>
        <taxon>Lophotrochozoa</taxon>
        <taxon>Mollusca</taxon>
        <taxon>Bivalvia</taxon>
        <taxon>Autobranchia</taxon>
        <taxon>Pteriomorphia</taxon>
        <taxon>Arcoida</taxon>
        <taxon>Arcoidea</taxon>
        <taxon>Arcidae</taxon>
        <taxon>Tegillarca</taxon>
    </lineage>
</organism>
<dbReference type="EMBL" id="JARBDR010000342">
    <property type="protein sequence ID" value="KAJ8313935.1"/>
    <property type="molecule type" value="Genomic_DNA"/>
</dbReference>
<accession>A0ABQ9FE57</accession>
<evidence type="ECO:0000313" key="3">
    <source>
        <dbReference type="Proteomes" id="UP001217089"/>
    </source>
</evidence>
<evidence type="ECO:0000256" key="1">
    <source>
        <dbReference type="SAM" id="Phobius"/>
    </source>
</evidence>
<sequence>GRDVTLTGCNAGVWTRKQCRGLWDYGWDSGWSINVLAVALTGCKAGQGLRYGVRDCDTVRFGKDCPAGVWAMTLRDMSIVHMKIWSPGKAPINRTSCNCGCFDTIFKGSYENPGKVGYKHIYFNSTIQTFCIWIATVAAIICLYELLKYLYRIYSKRRLRWSMTSLILLDIYPHYYTWWSIFNYLNDDFYKQFRHQTFFSLTELASTFIIISMCSLDNDLASWKILSVVCISIIHILVGGMDQFFMQLVFGDGATFQRFRNLGFLIPDFLHIIIPLCVYQNSHGENGFIFWRNSFTKKELLYYSLYTFIGFVIGKVILS</sequence>
<keyword evidence="1" id="KW-0812">Transmembrane</keyword>
<evidence type="ECO:0000313" key="2">
    <source>
        <dbReference type="EMBL" id="KAJ8313935.1"/>
    </source>
</evidence>
<name>A0ABQ9FE57_TEGGR</name>
<feature type="transmembrane region" description="Helical" evidence="1">
    <location>
        <begin position="261"/>
        <end position="279"/>
    </location>
</feature>
<gene>
    <name evidence="2" type="ORF">KUTeg_008496</name>
</gene>
<feature type="transmembrane region" description="Helical" evidence="1">
    <location>
        <begin position="127"/>
        <end position="147"/>
    </location>
</feature>